<protein>
    <submittedName>
        <fullName evidence="2">Uncharacterized protein</fullName>
    </submittedName>
</protein>
<keyword evidence="3" id="KW-1185">Reference proteome</keyword>
<feature type="signal peptide" evidence="1">
    <location>
        <begin position="1"/>
        <end position="28"/>
    </location>
</feature>
<dbReference type="RefSeq" id="WP_188590899.1">
    <property type="nucleotide sequence ID" value="NZ_BMFU01000001.1"/>
</dbReference>
<evidence type="ECO:0000256" key="1">
    <source>
        <dbReference type="SAM" id="SignalP"/>
    </source>
</evidence>
<evidence type="ECO:0000313" key="3">
    <source>
        <dbReference type="Proteomes" id="UP000652153"/>
    </source>
</evidence>
<dbReference type="EMBL" id="BMFU01000001">
    <property type="protein sequence ID" value="GGH41017.1"/>
    <property type="molecule type" value="Genomic_DNA"/>
</dbReference>
<comment type="caution">
    <text evidence="2">The sequence shown here is derived from an EMBL/GenBank/DDBJ whole genome shotgun (WGS) entry which is preliminary data.</text>
</comment>
<keyword evidence="1" id="KW-0732">Signal</keyword>
<feature type="chain" id="PRO_5045480311" evidence="1">
    <location>
        <begin position="29"/>
        <end position="548"/>
    </location>
</feature>
<dbReference type="Proteomes" id="UP000652153">
    <property type="component" value="Unassembled WGS sequence"/>
</dbReference>
<reference evidence="3" key="1">
    <citation type="journal article" date="2019" name="Int. J. Syst. Evol. Microbiol.">
        <title>The Global Catalogue of Microorganisms (GCM) 10K type strain sequencing project: providing services to taxonomists for standard genome sequencing and annotation.</title>
        <authorList>
            <consortium name="The Broad Institute Genomics Platform"/>
            <consortium name="The Broad Institute Genome Sequencing Center for Infectious Disease"/>
            <person name="Wu L."/>
            <person name="Ma J."/>
        </authorList>
    </citation>
    <scope>NUCLEOTIDE SEQUENCE [LARGE SCALE GENOMIC DNA]</scope>
    <source>
        <strain evidence="3">CGMCC 1.12770</strain>
    </source>
</reference>
<accession>A0ABQ1YWK2</accession>
<evidence type="ECO:0000313" key="2">
    <source>
        <dbReference type="EMBL" id="GGH41017.1"/>
    </source>
</evidence>
<name>A0ABQ1YWK2_9BACL</name>
<dbReference type="Gene3D" id="2.60.120.560">
    <property type="entry name" value="Exo-inulinase, domain 1"/>
    <property type="match status" value="1"/>
</dbReference>
<organism evidence="2 3">
    <name type="scientific">Paenibacillus silvae</name>
    <dbReference type="NCBI Taxonomy" id="1325358"/>
    <lineage>
        <taxon>Bacteria</taxon>
        <taxon>Bacillati</taxon>
        <taxon>Bacillota</taxon>
        <taxon>Bacilli</taxon>
        <taxon>Bacillales</taxon>
        <taxon>Paenibacillaceae</taxon>
        <taxon>Paenibacillus</taxon>
    </lineage>
</organism>
<proteinExistence type="predicted"/>
<sequence>MFRKWISLLLSLTLALTGLFGTITPVLADENVQISIKADPKIDVALAVGNSSWNLKNFTNDLKSQLTLKGISSSSVNVQSVETKSVVADASNASLIFQSWKNFSILSGGYNAPAWTTSDYFISGDRLIRSNSGATRPASGYYDPKSFETTNATYSFTWGIDATSYGAFDHGEAGFLFRMQDENNYYAYLVDNHSACGNIFLDGGEAIVRVKNGTFEVLASTSFPQYYAGQKEDIKIVAEGSSIKVYRNGSLRLSVDDGTYTKGGHGFYVWDQYGAYFSNISVESESTKKFTEVIRQPIWREGSNRFLVNLENNVVSDLDDAQASAEILTRMISNEVSYVGLGTTTNQTQVERLVARNNSNGIFIDNSVYSSAMDQLADYIASKVRRVGNEQYMILDEDNHLEVNPSSLQQNTQTADHPEGRWKIEHDSTYFENGSGQVQWSGKWQKDLPLTFDKPGRYELWFGSEHPNPQFLYVHRRPVADFTLKVTKGSANYSIDVKDQSYDPDKEFSSNKGISQMEWKWRETTATTWNDGLIPSNLPVGKDYLFGF</sequence>
<gene>
    <name evidence="2" type="ORF">GCM10008014_00290</name>
</gene>